<evidence type="ECO:0000259" key="1">
    <source>
        <dbReference type="Pfam" id="PF08401"/>
    </source>
</evidence>
<feature type="domain" description="Polyvalent protein metallopeptidase" evidence="2">
    <location>
        <begin position="159"/>
        <end position="271"/>
    </location>
</feature>
<evidence type="ECO:0000259" key="2">
    <source>
        <dbReference type="Pfam" id="PF18818"/>
    </source>
</evidence>
<dbReference type="Pfam" id="PF18818">
    <property type="entry name" value="MPTase-PolyVal"/>
    <property type="match status" value="1"/>
</dbReference>
<proteinExistence type="predicted"/>
<name>A0A2S7T289_9BACT</name>
<protein>
    <recommendedName>
        <fullName evidence="5">Antirestriction protein</fullName>
    </recommendedName>
</protein>
<dbReference type="OrthoDB" id="9792687at2"/>
<dbReference type="AlphaFoldDB" id="A0A2S7T289"/>
<dbReference type="GO" id="GO:0003697">
    <property type="term" value="F:single-stranded DNA binding"/>
    <property type="evidence" value="ECO:0007669"/>
    <property type="project" value="InterPro"/>
</dbReference>
<dbReference type="Pfam" id="PF08401">
    <property type="entry name" value="ArdcN"/>
    <property type="match status" value="1"/>
</dbReference>
<evidence type="ECO:0000313" key="4">
    <source>
        <dbReference type="Proteomes" id="UP000239872"/>
    </source>
</evidence>
<reference evidence="3 4" key="1">
    <citation type="submission" date="2018-01" db="EMBL/GenBank/DDBJ databases">
        <title>A novel member of the phylum Bacteroidetes isolated from glacier ice.</title>
        <authorList>
            <person name="Liu Q."/>
            <person name="Xin Y.-H."/>
        </authorList>
    </citation>
    <scope>NUCLEOTIDE SEQUENCE [LARGE SCALE GENOMIC DNA]</scope>
    <source>
        <strain evidence="3 4">RB1R16</strain>
    </source>
</reference>
<organism evidence="3 4">
    <name type="scientific">Flavipsychrobacter stenotrophus</name>
    <dbReference type="NCBI Taxonomy" id="2077091"/>
    <lineage>
        <taxon>Bacteria</taxon>
        <taxon>Pseudomonadati</taxon>
        <taxon>Bacteroidota</taxon>
        <taxon>Chitinophagia</taxon>
        <taxon>Chitinophagales</taxon>
        <taxon>Chitinophagaceae</taxon>
        <taxon>Flavipsychrobacter</taxon>
    </lineage>
</organism>
<sequence length="294" mass="33470">MAKETIAKNDARKDVHEIIASKFIEQLEQGRVPWRTMWADGGVPTSLVSKRPFRGINTLLLATLGYDRNLFVTPKQLEAIDGSIRPSEKPHILTFYGEPQGDASGEKKVAKLAYYNVYNIVQCVGIPEVMVSPVVKEQEPFGVCEKIVEGIVHMPAIRNIKDQDVLYDPCEDYINIPKLKSFANPGSYYAALFHQLAHSTGHHTRLNRMGLVQMSEYGCDRHTLEELVAEIVTNYLENIAGIPCPFEPDEEYIDGWLEIFRKDRYFIFNACNLAQKAIDFIMNIQDEEKDQVEE</sequence>
<dbReference type="RefSeq" id="WP_105037875.1">
    <property type="nucleotide sequence ID" value="NZ_PPSL01000001.1"/>
</dbReference>
<comment type="caution">
    <text evidence="3">The sequence shown here is derived from an EMBL/GenBank/DDBJ whole genome shotgun (WGS) entry which is preliminary data.</text>
</comment>
<dbReference type="Proteomes" id="UP000239872">
    <property type="component" value="Unassembled WGS sequence"/>
</dbReference>
<feature type="domain" description="N-terminal" evidence="1">
    <location>
        <begin position="13"/>
        <end position="117"/>
    </location>
</feature>
<keyword evidence="4" id="KW-1185">Reference proteome</keyword>
<dbReference type="InterPro" id="IPR041459">
    <property type="entry name" value="MPTase-PolyVal"/>
</dbReference>
<gene>
    <name evidence="3" type="ORF">CJD36_004400</name>
</gene>
<dbReference type="EMBL" id="PPSL01000001">
    <property type="protein sequence ID" value="PQJ12991.1"/>
    <property type="molecule type" value="Genomic_DNA"/>
</dbReference>
<evidence type="ECO:0008006" key="5">
    <source>
        <dbReference type="Google" id="ProtNLM"/>
    </source>
</evidence>
<dbReference type="InterPro" id="IPR013610">
    <property type="entry name" value="ArdC_N"/>
</dbReference>
<accession>A0A2S7T289</accession>
<evidence type="ECO:0000313" key="3">
    <source>
        <dbReference type="EMBL" id="PQJ12991.1"/>
    </source>
</evidence>